<organism evidence="2 3">
    <name type="scientific">Magallana gigas</name>
    <name type="common">Pacific oyster</name>
    <name type="synonym">Crassostrea gigas</name>
    <dbReference type="NCBI Taxonomy" id="29159"/>
    <lineage>
        <taxon>Eukaryota</taxon>
        <taxon>Metazoa</taxon>
        <taxon>Spiralia</taxon>
        <taxon>Lophotrochozoa</taxon>
        <taxon>Mollusca</taxon>
        <taxon>Bivalvia</taxon>
        <taxon>Autobranchia</taxon>
        <taxon>Pteriomorphia</taxon>
        <taxon>Ostreida</taxon>
        <taxon>Ostreoidea</taxon>
        <taxon>Ostreidae</taxon>
        <taxon>Magallana</taxon>
    </lineage>
</organism>
<sequence length="147" mass="16475">MSEFQADSDDNNSAPDEDEVARSDVPAISPASAPPKRSIPRRMFGRKARKNRAIQSWRRAAQLIIPVAQTIGADFLAMSAMRPITVAGISSHPDDNPNEDVNIHGWRNKRSQTHIGTGTILHARQRLKQASERKRRKSFNNPENIEK</sequence>
<evidence type="ECO:0000313" key="2">
    <source>
        <dbReference type="EnsemblMetazoa" id="G1254.1:cds"/>
    </source>
</evidence>
<dbReference type="AlphaFoldDB" id="A0A8W8I4F6"/>
<evidence type="ECO:0000256" key="1">
    <source>
        <dbReference type="SAM" id="MobiDB-lite"/>
    </source>
</evidence>
<accession>A0A8W8I4F6</accession>
<feature type="compositionally biased region" description="Acidic residues" evidence="1">
    <location>
        <begin position="1"/>
        <end position="19"/>
    </location>
</feature>
<feature type="region of interest" description="Disordered" evidence="1">
    <location>
        <begin position="127"/>
        <end position="147"/>
    </location>
</feature>
<proteinExistence type="predicted"/>
<feature type="region of interest" description="Disordered" evidence="1">
    <location>
        <begin position="1"/>
        <end position="49"/>
    </location>
</feature>
<name>A0A8W8I4F6_MAGGI</name>
<reference evidence="2" key="1">
    <citation type="submission" date="2022-08" db="UniProtKB">
        <authorList>
            <consortium name="EnsemblMetazoa"/>
        </authorList>
    </citation>
    <scope>IDENTIFICATION</scope>
    <source>
        <strain evidence="2">05x7-T-G4-1.051#20</strain>
    </source>
</reference>
<keyword evidence="3" id="KW-1185">Reference proteome</keyword>
<feature type="compositionally biased region" description="Basic residues" evidence="1">
    <location>
        <begin position="38"/>
        <end position="49"/>
    </location>
</feature>
<dbReference type="EnsemblMetazoa" id="G1254.1">
    <property type="protein sequence ID" value="G1254.1:cds"/>
    <property type="gene ID" value="G1254"/>
</dbReference>
<protein>
    <submittedName>
        <fullName evidence="2">Uncharacterized protein</fullName>
    </submittedName>
</protein>
<evidence type="ECO:0000313" key="3">
    <source>
        <dbReference type="Proteomes" id="UP000005408"/>
    </source>
</evidence>
<feature type="compositionally biased region" description="Basic residues" evidence="1">
    <location>
        <begin position="127"/>
        <end position="138"/>
    </location>
</feature>
<dbReference type="Proteomes" id="UP000005408">
    <property type="component" value="Unassembled WGS sequence"/>
</dbReference>